<evidence type="ECO:0000313" key="2">
    <source>
        <dbReference type="EMBL" id="CEM45618.1"/>
    </source>
</evidence>
<dbReference type="SUPFAM" id="SSF47616">
    <property type="entry name" value="GST C-terminal domain-like"/>
    <property type="match status" value="1"/>
</dbReference>
<reference evidence="2" key="1">
    <citation type="submission" date="2014-11" db="EMBL/GenBank/DDBJ databases">
        <authorList>
            <person name="Otto D Thomas"/>
            <person name="Naeem Raeece"/>
        </authorList>
    </citation>
    <scope>NUCLEOTIDE SEQUENCE</scope>
</reference>
<keyword evidence="1" id="KW-0812">Transmembrane</keyword>
<evidence type="ECO:0008006" key="3">
    <source>
        <dbReference type="Google" id="ProtNLM"/>
    </source>
</evidence>
<name>A0A0G4HN68_9ALVE</name>
<keyword evidence="1" id="KW-0472">Membrane</keyword>
<dbReference type="InterPro" id="IPR036282">
    <property type="entry name" value="Glutathione-S-Trfase_C_sf"/>
</dbReference>
<evidence type="ECO:0000256" key="1">
    <source>
        <dbReference type="SAM" id="Phobius"/>
    </source>
</evidence>
<keyword evidence="1" id="KW-1133">Transmembrane helix</keyword>
<sequence length="317" mass="35544">MAQKIAGSGCAGGVHVYGGEGSPWTQAVLCYLHWRKDVDFTHTCFPTPMMLLRSGCVMPVLSHGSGSGSRNTTGTFRILKVLGCPCTKESTWERDISAMERLFLNYALTRPATGVLGWKFWQHWANTRDRHPSMAVLYAASLARPLLCVYFYVLIWFARALKMFERGYVFRAAALDADLFEWESRLKGAGSRYFGGVDGPNQVDFALFGHVQAMTCGLSDAAMASLAARKDLVEWVRRMQAHVGREYRLDFTWRLLEPSAAAVRPSQHEGNRGPVLAFWLGCGLLLCKPWLTAKVVFVLLLLRYLNPERSGRRILSL</sequence>
<dbReference type="Gene3D" id="1.20.1050.10">
    <property type="match status" value="1"/>
</dbReference>
<dbReference type="VEuPathDB" id="CryptoDB:Cvel_1186"/>
<protein>
    <recommendedName>
        <fullName evidence="3">GST C-terminal domain-containing protein</fullName>
    </recommendedName>
</protein>
<feature type="transmembrane region" description="Helical" evidence="1">
    <location>
        <begin position="135"/>
        <end position="158"/>
    </location>
</feature>
<dbReference type="AlphaFoldDB" id="A0A0G4HN68"/>
<organism evidence="2">
    <name type="scientific">Chromera velia CCMP2878</name>
    <dbReference type="NCBI Taxonomy" id="1169474"/>
    <lineage>
        <taxon>Eukaryota</taxon>
        <taxon>Sar</taxon>
        <taxon>Alveolata</taxon>
        <taxon>Colpodellida</taxon>
        <taxon>Chromeraceae</taxon>
        <taxon>Chromera</taxon>
    </lineage>
</organism>
<gene>
    <name evidence="2" type="ORF">Cvel_1186</name>
</gene>
<dbReference type="EMBL" id="CDMZ01003229">
    <property type="protein sequence ID" value="CEM45618.1"/>
    <property type="molecule type" value="Genomic_DNA"/>
</dbReference>
<accession>A0A0G4HN68</accession>
<proteinExistence type="predicted"/>